<dbReference type="EC" id="2.3.2.5" evidence="4"/>
<dbReference type="GO" id="GO:0016603">
    <property type="term" value="F:glutaminyl-peptide cyclotransferase activity"/>
    <property type="evidence" value="ECO:0007669"/>
    <property type="project" value="UniProtKB-EC"/>
</dbReference>
<dbReference type="EMBL" id="GGLE01003932">
    <property type="protein sequence ID" value="MBY08058.1"/>
    <property type="molecule type" value="Transcribed_RNA"/>
</dbReference>
<feature type="chain" id="PRO_5015311894" description="Glutaminyl-peptide cyclotransferase" evidence="12">
    <location>
        <begin position="20"/>
        <end position="349"/>
    </location>
</feature>
<evidence type="ECO:0000256" key="10">
    <source>
        <dbReference type="ARBA" id="ARBA00023157"/>
    </source>
</evidence>
<comment type="subcellular location">
    <subcellularLocation>
        <location evidence="2">Secreted</location>
    </subcellularLocation>
</comment>
<sequence length="349" mass="40185">MILLRFLLTAFLSYTNVNAVNWHEFKWPRDIRPVSAESLHGLAKVLDEDREDFNATLDKILIPRIVGTVGSRQVREYIVESMRDLGWDVQEDGFDARTPYGRKKFCNVVATLDPMACRRLVLACHYDSKIHSEGTFLGATDSAVPCAQLIYIAKSLNDKLQKQKQRRDGLTLQLLFFDGEEAFVEWSSTDSLYGSRHLAQKLHTHRIGREQRETLNCTTGNEIVNELDRMEVMVLLDLIGTANPKFYSYFGDTQSLFSRLVQIEQRLNDDGMMETRGRTRYFQDSSKFGFVEDDHIPFLKRGVPIVHLIPNPFPSVWHTLADNRENLHHPTIANLNKVFKVFVAEYLSL</sequence>
<dbReference type="FunFam" id="3.40.630.10:FF:000029">
    <property type="entry name" value="Glutaminyl-peptide cyclotransferase"/>
    <property type="match status" value="1"/>
</dbReference>
<evidence type="ECO:0000256" key="9">
    <source>
        <dbReference type="ARBA" id="ARBA00022833"/>
    </source>
</evidence>
<dbReference type="GO" id="GO:0008270">
    <property type="term" value="F:zinc ion binding"/>
    <property type="evidence" value="ECO:0007669"/>
    <property type="project" value="TreeGrafter"/>
</dbReference>
<keyword evidence="6" id="KW-0964">Secreted</keyword>
<keyword evidence="7" id="KW-0808">Transferase</keyword>
<reference evidence="14" key="1">
    <citation type="submission" date="2018-03" db="EMBL/GenBank/DDBJ databases">
        <title>The relapsing fever spirochete Borrelia turicatae persists in the highly oxidative environment of its soft-bodied tick vector.</title>
        <authorList>
            <person name="Bourret T.J."/>
            <person name="Boyle W.K."/>
            <person name="Valenzuela J.G."/>
            <person name="Oliveira F."/>
            <person name="Lopez J.E."/>
        </authorList>
    </citation>
    <scope>NUCLEOTIDE SEQUENCE</scope>
    <source>
        <strain evidence="14">Kansas strain/isolate</strain>
        <tissue evidence="14">Salivary glands</tissue>
    </source>
</reference>
<comment type="catalytic activity">
    <reaction evidence="1">
        <text>N-terminal L-glutaminyl-[peptide] = N-terminal 5-oxo-L-prolyl-[peptide] + NH4(+)</text>
        <dbReference type="Rhea" id="RHEA:23652"/>
        <dbReference type="Rhea" id="RHEA-COMP:11736"/>
        <dbReference type="Rhea" id="RHEA-COMP:11846"/>
        <dbReference type="ChEBI" id="CHEBI:28938"/>
        <dbReference type="ChEBI" id="CHEBI:64722"/>
        <dbReference type="ChEBI" id="CHEBI:87215"/>
        <dbReference type="EC" id="2.3.2.5"/>
    </reaction>
</comment>
<proteinExistence type="inferred from homology"/>
<keyword evidence="11" id="KW-0012">Acyltransferase</keyword>
<dbReference type="PANTHER" id="PTHR12283">
    <property type="entry name" value="GLUTAMINYL-PEPTIDE CYCLOTRANSFERASE"/>
    <property type="match status" value="1"/>
</dbReference>
<evidence type="ECO:0000256" key="12">
    <source>
        <dbReference type="SAM" id="SignalP"/>
    </source>
</evidence>
<evidence type="ECO:0000256" key="5">
    <source>
        <dbReference type="ARBA" id="ARBA00016861"/>
    </source>
</evidence>
<evidence type="ECO:0000256" key="4">
    <source>
        <dbReference type="ARBA" id="ARBA00012012"/>
    </source>
</evidence>
<dbReference type="GO" id="GO:0005576">
    <property type="term" value="C:extracellular region"/>
    <property type="evidence" value="ECO:0007669"/>
    <property type="project" value="UniProtKB-SubCell"/>
</dbReference>
<protein>
    <recommendedName>
        <fullName evidence="5">Glutaminyl-peptide cyclotransferase</fullName>
        <ecNumber evidence="4">2.3.2.5</ecNumber>
    </recommendedName>
</protein>
<evidence type="ECO:0000256" key="3">
    <source>
        <dbReference type="ARBA" id="ARBA00006014"/>
    </source>
</evidence>
<dbReference type="Pfam" id="PF04389">
    <property type="entry name" value="Peptidase_M28"/>
    <property type="match status" value="1"/>
</dbReference>
<evidence type="ECO:0000313" key="14">
    <source>
        <dbReference type="EMBL" id="MBY08058.1"/>
    </source>
</evidence>
<name>A0A2R5LF32_9ACAR</name>
<keyword evidence="8" id="KW-0479">Metal-binding</keyword>
<evidence type="ECO:0000259" key="13">
    <source>
        <dbReference type="Pfam" id="PF04389"/>
    </source>
</evidence>
<evidence type="ECO:0000256" key="7">
    <source>
        <dbReference type="ARBA" id="ARBA00022679"/>
    </source>
</evidence>
<dbReference type="InterPro" id="IPR037457">
    <property type="entry name" value="M28_QC"/>
</dbReference>
<dbReference type="Gene3D" id="3.40.630.10">
    <property type="entry name" value="Zn peptidases"/>
    <property type="match status" value="1"/>
</dbReference>
<evidence type="ECO:0000256" key="11">
    <source>
        <dbReference type="ARBA" id="ARBA00023315"/>
    </source>
</evidence>
<dbReference type="InterPro" id="IPR007484">
    <property type="entry name" value="Peptidase_M28"/>
</dbReference>
<keyword evidence="10" id="KW-1015">Disulfide bond</keyword>
<keyword evidence="12" id="KW-0732">Signal</keyword>
<comment type="similarity">
    <text evidence="3">Belongs to the glutaminyl-peptide cyclotransferase family.</text>
</comment>
<dbReference type="PANTHER" id="PTHR12283:SF6">
    <property type="entry name" value="GLUTAMINYL-PEPTIDE CYCLOTRANSFERASE-RELATED"/>
    <property type="match status" value="1"/>
</dbReference>
<feature type="signal peptide" evidence="12">
    <location>
        <begin position="1"/>
        <end position="19"/>
    </location>
</feature>
<dbReference type="AlphaFoldDB" id="A0A2R5LF32"/>
<accession>A0A2R5LF32</accession>
<feature type="domain" description="Peptidase M28" evidence="13">
    <location>
        <begin position="107"/>
        <end position="340"/>
    </location>
</feature>
<evidence type="ECO:0000256" key="2">
    <source>
        <dbReference type="ARBA" id="ARBA00004613"/>
    </source>
</evidence>
<keyword evidence="9" id="KW-0862">Zinc</keyword>
<evidence type="ECO:0000256" key="1">
    <source>
        <dbReference type="ARBA" id="ARBA00000001"/>
    </source>
</evidence>
<organism evidence="14">
    <name type="scientific">Ornithodoros turicata</name>
    <dbReference type="NCBI Taxonomy" id="34597"/>
    <lineage>
        <taxon>Eukaryota</taxon>
        <taxon>Metazoa</taxon>
        <taxon>Ecdysozoa</taxon>
        <taxon>Arthropoda</taxon>
        <taxon>Chelicerata</taxon>
        <taxon>Arachnida</taxon>
        <taxon>Acari</taxon>
        <taxon>Parasitiformes</taxon>
        <taxon>Ixodida</taxon>
        <taxon>Ixodoidea</taxon>
        <taxon>Argasidae</taxon>
        <taxon>Ornithodorinae</taxon>
        <taxon>Ornithodoros</taxon>
    </lineage>
</organism>
<evidence type="ECO:0000256" key="6">
    <source>
        <dbReference type="ARBA" id="ARBA00022525"/>
    </source>
</evidence>
<dbReference type="CDD" id="cd03880">
    <property type="entry name" value="M28_QC_like"/>
    <property type="match status" value="1"/>
</dbReference>
<dbReference type="SUPFAM" id="SSF53187">
    <property type="entry name" value="Zn-dependent exopeptidases"/>
    <property type="match status" value="1"/>
</dbReference>
<evidence type="ECO:0000256" key="8">
    <source>
        <dbReference type="ARBA" id="ARBA00022723"/>
    </source>
</evidence>
<dbReference type="InterPro" id="IPR040234">
    <property type="entry name" value="QC/QCL"/>
</dbReference>